<protein>
    <submittedName>
        <fullName evidence="1">Glycosyltransferase</fullName>
    </submittedName>
</protein>
<dbReference type="PATRIC" id="fig|745277.3.peg.586"/>
<dbReference type="PANTHER" id="PTHR12526">
    <property type="entry name" value="GLYCOSYLTRANSFERASE"/>
    <property type="match status" value="1"/>
</dbReference>
<reference evidence="1 2" key="1">
    <citation type="journal article" date="2012" name="J. Bacteriol.">
        <title>Complete Genome Sequence of Rahnella aquatilis CIP 78.65.</title>
        <authorList>
            <person name="Martinez R.J."/>
            <person name="Bruce D."/>
            <person name="Detter C."/>
            <person name="Goodwin L.A."/>
            <person name="Han J."/>
            <person name="Han C.S."/>
            <person name="Held B."/>
            <person name="Land M.L."/>
            <person name="Mikhailova N."/>
            <person name="Nolan M."/>
            <person name="Pennacchio L."/>
            <person name="Pitluck S."/>
            <person name="Tapia R."/>
            <person name="Woyke T."/>
            <person name="Sobecky P.A."/>
        </authorList>
    </citation>
    <scope>NUCLEOTIDE SEQUENCE [LARGE SCALE GENOMIC DNA]</scope>
    <source>
        <strain evidence="2">ATCC 33071 / DSM 4594 / JCM 1683 / NBRC 105701 / NCIMB 13365 / CIP 78.65</strain>
    </source>
</reference>
<accession>H2IUF2</accession>
<name>H2IUF2_RAHAC</name>
<dbReference type="AlphaFoldDB" id="H2IUF2"/>
<dbReference type="Gene3D" id="3.40.50.2000">
    <property type="entry name" value="Glycogen Phosphorylase B"/>
    <property type="match status" value="1"/>
</dbReference>
<evidence type="ECO:0000313" key="2">
    <source>
        <dbReference type="Proteomes" id="UP000009010"/>
    </source>
</evidence>
<keyword evidence="1" id="KW-0808">Transferase</keyword>
<evidence type="ECO:0000313" key="1">
    <source>
        <dbReference type="EMBL" id="AEX50546.1"/>
    </source>
</evidence>
<dbReference type="Pfam" id="PF13692">
    <property type="entry name" value="Glyco_trans_1_4"/>
    <property type="match status" value="1"/>
</dbReference>
<sequence length="402" mass="45497">MAENVNHSSIPESCILFATADWDEPYWTNKQHSAKALADLGVNVLYVESVGLRAPSASSSRDWQRLRERFTKGLRSLIFGAPKRASNIRVLSPLLIPAGYRNPFTRWLNRWLLKVTIWRNMPHKVKSPPLVWTYHPFMLEIFAALKGSQLLYHCVDDLAAVPGVDANAFREAEERLLKQADVVFATAPALAERCSQFNNNTHFLPNVVDAEHFGKALDKKDLPDDLACIPEPRLGYHGVLSDFKIDFRLLLESARMRPDWQWVFIGAEREGQKSPLITELAELPNVHFLGYRAYQVLPDYLRGIQVGLLPSLINDYTRSMFPMKYYEYLAAGIPVTSTRIAFTESQLEAIEIAEGTVEFINAISIQINRGKFSKEQAGALVNSNTWQGRTLKMVSALHGIRL</sequence>
<dbReference type="PANTHER" id="PTHR12526:SF630">
    <property type="entry name" value="GLYCOSYLTRANSFERASE"/>
    <property type="match status" value="1"/>
</dbReference>
<dbReference type="EMBL" id="CP003244">
    <property type="protein sequence ID" value="AEX50546.1"/>
    <property type="molecule type" value="Genomic_DNA"/>
</dbReference>
<dbReference type="SUPFAM" id="SSF53756">
    <property type="entry name" value="UDP-Glycosyltransferase/glycogen phosphorylase"/>
    <property type="match status" value="1"/>
</dbReference>
<keyword evidence="2" id="KW-1185">Reference proteome</keyword>
<dbReference type="RefSeq" id="WP_014333802.1">
    <property type="nucleotide sequence ID" value="NC_016818.1"/>
</dbReference>
<dbReference type="KEGG" id="raq:Rahaq2_0619"/>
<reference evidence="2" key="2">
    <citation type="submission" date="2012-01" db="EMBL/GenBank/DDBJ databases">
        <title>Complete sequence of chromosome of Rahnella aquatilis CIP 78.65.</title>
        <authorList>
            <person name="Lucas S."/>
            <person name="Han J."/>
            <person name="Lapidus A."/>
            <person name="Cheng J.-F."/>
            <person name="Goodwin L."/>
            <person name="Pitluck S."/>
            <person name="Peters L."/>
            <person name="Ovchinnikova G."/>
            <person name="Held B."/>
            <person name="Detter J.C."/>
            <person name="Han C."/>
            <person name="Tapia R."/>
            <person name="Land M."/>
            <person name="Hauser L."/>
            <person name="Kyrpides N."/>
            <person name="Ivanova N."/>
            <person name="Pagani I."/>
            <person name="Sobecky P."/>
            <person name="Martinez R."/>
            <person name="Woyke T."/>
        </authorList>
    </citation>
    <scope>NUCLEOTIDE SEQUENCE [LARGE SCALE GENOMIC DNA]</scope>
    <source>
        <strain evidence="2">ATCC 33071 / DSM 4594 / JCM 1683 / NBRC 105701 / NCIMB 13365 / CIP 78.65</strain>
    </source>
</reference>
<organism evidence="1 2">
    <name type="scientific">Rahnella aquatilis (strain ATCC 33071 / DSM 4594 / JCM 1683 / NBRC 105701 / NCIMB 13365 / CIP 78.65)</name>
    <dbReference type="NCBI Taxonomy" id="745277"/>
    <lineage>
        <taxon>Bacteria</taxon>
        <taxon>Pseudomonadati</taxon>
        <taxon>Pseudomonadota</taxon>
        <taxon>Gammaproteobacteria</taxon>
        <taxon>Enterobacterales</taxon>
        <taxon>Yersiniaceae</taxon>
        <taxon>Rahnella</taxon>
    </lineage>
</organism>
<dbReference type="eggNOG" id="COG0438">
    <property type="taxonomic scope" value="Bacteria"/>
</dbReference>
<dbReference type="Gene3D" id="3.40.50.11010">
    <property type="match status" value="1"/>
</dbReference>
<dbReference type="Proteomes" id="UP000009010">
    <property type="component" value="Chromosome"/>
</dbReference>
<gene>
    <name evidence="1" type="ordered locus">Rahaq2_0619</name>
</gene>
<dbReference type="GO" id="GO:0016740">
    <property type="term" value="F:transferase activity"/>
    <property type="evidence" value="ECO:0007669"/>
    <property type="project" value="UniProtKB-KW"/>
</dbReference>
<proteinExistence type="predicted"/>
<dbReference type="HOGENOM" id="CLU_041132_3_1_6"/>
<dbReference type="STRING" id="745277.Rahaq2_0619"/>